<reference evidence="1" key="1">
    <citation type="submission" date="2013-03" db="EMBL/GenBank/DDBJ databases">
        <authorList>
            <person name="Aslett M."/>
        </authorList>
    </citation>
    <scope>NUCLEOTIDE SEQUENCE [LARGE SCALE GENOMIC DNA]</scope>
    <source>
        <strain evidence="1">ISE/inbred ISE</strain>
    </source>
</reference>
<name>W6NFM1_HAECO</name>
<dbReference type="AlphaFoldDB" id="W6NFM1"/>
<organism evidence="1">
    <name type="scientific">Haemonchus contortus</name>
    <name type="common">Barber pole worm</name>
    <dbReference type="NCBI Taxonomy" id="6289"/>
    <lineage>
        <taxon>Eukaryota</taxon>
        <taxon>Metazoa</taxon>
        <taxon>Ecdysozoa</taxon>
        <taxon>Nematoda</taxon>
        <taxon>Chromadorea</taxon>
        <taxon>Rhabditida</taxon>
        <taxon>Rhabditina</taxon>
        <taxon>Rhabditomorpha</taxon>
        <taxon>Strongyloidea</taxon>
        <taxon>Trichostrongylidae</taxon>
        <taxon>Haemonchus</taxon>
    </lineage>
</organism>
<sequence length="95" mass="10488">MGSGLLDQVDEFDSSQIASNGRRVGKDHAKRYAPVSTQIYAPKDRSVPRLPCSCAADIVIMSLRTITFARVCGVEFRRLCAVTADQGHCAVFRWI</sequence>
<gene>
    <name evidence="1" type="ORF">HCOI_01708500</name>
</gene>
<protein>
    <submittedName>
        <fullName evidence="1">Uncharacterized protein</fullName>
    </submittedName>
</protein>
<accession>W6NFM1</accession>
<evidence type="ECO:0000313" key="1">
    <source>
        <dbReference type="EMBL" id="CDL96128.1"/>
    </source>
</evidence>
<comment type="caution">
    <text evidence="1">The sequence shown here is derived from an EMBL/GenBank/DDBJ whole genome shotgun (WGS) entry which is preliminary data.</text>
</comment>
<reference evidence="1" key="2">
    <citation type="submission" date="2013-05" db="EMBL/GenBank/DDBJ databases">
        <title>The genome and transcriptome of Haemonchus contortus: a key model parasite for drug and vaccine discovery.</title>
        <authorList>
            <person name="Laing R."/>
            <person name="Kikuchi T."/>
            <person name="Martinelli A."/>
            <person name="Tsai I.J."/>
            <person name="Beech R.N."/>
            <person name="Redman E."/>
            <person name="Holroyd N."/>
            <person name="Bartley D.J."/>
            <person name="Beasley H."/>
            <person name="Britton C."/>
            <person name="Curran D."/>
            <person name="Devaney E."/>
            <person name="Gilabert A."/>
            <person name="Jackson F."/>
            <person name="Hunt M."/>
            <person name="Johnston S."/>
            <person name="Kryukov I."/>
            <person name="Li K."/>
            <person name="Morrison A.A."/>
            <person name="Reid A.J."/>
            <person name="Sargison N."/>
            <person name="Saunders G."/>
            <person name="Wasmuth J.D."/>
            <person name="Wolstenholme A."/>
            <person name="Berriman M."/>
            <person name="Gilleard J.S."/>
            <person name="Cotton J.A."/>
        </authorList>
    </citation>
    <scope>NUCLEOTIDE SEQUENCE [LARGE SCALE GENOMIC DNA]</scope>
    <source>
        <strain evidence="1">ISE/inbred ISE</strain>
    </source>
</reference>
<proteinExistence type="predicted"/>
<dbReference type="EMBL" id="CAVP010059836">
    <property type="protein sequence ID" value="CDL96128.1"/>
    <property type="molecule type" value="Genomic_DNA"/>
</dbReference>